<comment type="caution">
    <text evidence="7">The sequence shown here is derived from an EMBL/GenBank/DDBJ whole genome shotgun (WGS) entry which is preliminary data.</text>
</comment>
<dbReference type="Gene3D" id="3.30.70.600">
    <property type="entry name" value="Ribosomal protein S10 domain"/>
    <property type="match status" value="1"/>
</dbReference>
<evidence type="ECO:0000256" key="2">
    <source>
        <dbReference type="ARBA" id="ARBA00022980"/>
    </source>
</evidence>
<dbReference type="Pfam" id="PF00338">
    <property type="entry name" value="Ribosomal_S10"/>
    <property type="match status" value="1"/>
</dbReference>
<dbReference type="GO" id="GO:0005840">
    <property type="term" value="C:ribosome"/>
    <property type="evidence" value="ECO:0007669"/>
    <property type="project" value="UniProtKB-KW"/>
</dbReference>
<keyword evidence="3" id="KW-0687">Ribonucleoprotein</keyword>
<dbReference type="SMART" id="SM01403">
    <property type="entry name" value="Ribosomal_S10"/>
    <property type="match status" value="1"/>
</dbReference>
<sequence>MFRRSLCLSRFIRWQSNFAEVPSGVPPFAQRSPLAREDASKKPLPINVEAVYHAPLRNPIHYGDLVADLQLRSYDNESLDFFADFIMRTGFYLGMPLTGPKPLPTRRERWTVIRSPFVHAKSKENFERHTHKRLIRVWDSNPEVVQMWLSYITKHSVAGVGAKCNVYQRAGLSLDMDNASSELQQSPQVGESHNMDEAVGEKVLELLGSEEFKKHL</sequence>
<evidence type="ECO:0000313" key="7">
    <source>
        <dbReference type="EMBL" id="GAV54543.1"/>
    </source>
</evidence>
<dbReference type="PRINTS" id="PR00971">
    <property type="entry name" value="RIBOSOMALS10"/>
</dbReference>
<dbReference type="NCBIfam" id="TIGR01049">
    <property type="entry name" value="rpsJ_bact"/>
    <property type="match status" value="1"/>
</dbReference>
<dbReference type="FunFam" id="3.30.70.600:FF:000003">
    <property type="entry name" value="30S ribosomal protein S10"/>
    <property type="match status" value="1"/>
</dbReference>
<dbReference type="Proteomes" id="UP000187013">
    <property type="component" value="Unassembled WGS sequence"/>
</dbReference>
<organism evidence="7 8">
    <name type="scientific">Zygosaccharomyces rouxii</name>
    <dbReference type="NCBI Taxonomy" id="4956"/>
    <lineage>
        <taxon>Eukaryota</taxon>
        <taxon>Fungi</taxon>
        <taxon>Dikarya</taxon>
        <taxon>Ascomycota</taxon>
        <taxon>Saccharomycotina</taxon>
        <taxon>Saccharomycetes</taxon>
        <taxon>Saccharomycetales</taxon>
        <taxon>Saccharomycetaceae</taxon>
        <taxon>Zygosaccharomyces</taxon>
    </lineage>
</organism>
<name>A0A1Q3AGD6_ZYGRO</name>
<reference evidence="7 8" key="1">
    <citation type="submission" date="2016-08" db="EMBL/GenBank/DDBJ databases">
        <title>Draft genome sequence of allopolyploid Zygosaccharomyces rouxii.</title>
        <authorList>
            <person name="Watanabe J."/>
            <person name="Uehara K."/>
            <person name="Mogi Y."/>
            <person name="Tsukioka Y."/>
        </authorList>
    </citation>
    <scope>NUCLEOTIDE SEQUENCE [LARGE SCALE GENOMIC DNA]</scope>
    <source>
        <strain evidence="7 8">NBRC 110957</strain>
    </source>
</reference>
<dbReference type="InterPro" id="IPR027486">
    <property type="entry name" value="Ribosomal_uS10_dom"/>
</dbReference>
<accession>A0A1Q3AGD6</accession>
<proteinExistence type="inferred from homology"/>
<dbReference type="HAMAP" id="MF_00508">
    <property type="entry name" value="Ribosomal_uS10"/>
    <property type="match status" value="1"/>
</dbReference>
<dbReference type="InterPro" id="IPR036838">
    <property type="entry name" value="Ribosomal_uS10_dom_sf"/>
</dbReference>
<protein>
    <recommendedName>
        <fullName evidence="4">Small ribosomal subunit protein uS10m</fullName>
    </recommendedName>
    <alternativeName>
        <fullName evidence="5">37S ribosomal protein S10, mitochondrial</fullName>
    </alternativeName>
</protein>
<dbReference type="GO" id="GO:1990904">
    <property type="term" value="C:ribonucleoprotein complex"/>
    <property type="evidence" value="ECO:0007669"/>
    <property type="project" value="UniProtKB-KW"/>
</dbReference>
<dbReference type="EMBL" id="BDGX01000040">
    <property type="protein sequence ID" value="GAV54543.1"/>
    <property type="molecule type" value="Genomic_DNA"/>
</dbReference>
<dbReference type="GO" id="GO:0006412">
    <property type="term" value="P:translation"/>
    <property type="evidence" value="ECO:0007669"/>
    <property type="project" value="InterPro"/>
</dbReference>
<gene>
    <name evidence="7" type="ORF">ZYGR_0AN00110</name>
</gene>
<dbReference type="SUPFAM" id="SSF54999">
    <property type="entry name" value="Ribosomal protein S10"/>
    <property type="match status" value="1"/>
</dbReference>
<comment type="similarity">
    <text evidence="1">Belongs to the universal ribosomal protein uS10 family.</text>
</comment>
<dbReference type="PANTHER" id="PTHR11700">
    <property type="entry name" value="30S RIBOSOMAL PROTEIN S10 FAMILY MEMBER"/>
    <property type="match status" value="1"/>
</dbReference>
<evidence type="ECO:0000256" key="4">
    <source>
        <dbReference type="ARBA" id="ARBA00035261"/>
    </source>
</evidence>
<evidence type="ECO:0000256" key="5">
    <source>
        <dbReference type="ARBA" id="ARBA00042916"/>
    </source>
</evidence>
<evidence type="ECO:0000313" key="8">
    <source>
        <dbReference type="Proteomes" id="UP000187013"/>
    </source>
</evidence>
<keyword evidence="2" id="KW-0689">Ribosomal protein</keyword>
<feature type="domain" description="Small ribosomal subunit protein uS10" evidence="6">
    <location>
        <begin position="68"/>
        <end position="165"/>
    </location>
</feature>
<evidence type="ECO:0000256" key="3">
    <source>
        <dbReference type="ARBA" id="ARBA00023274"/>
    </source>
</evidence>
<dbReference type="GO" id="GO:0003735">
    <property type="term" value="F:structural constituent of ribosome"/>
    <property type="evidence" value="ECO:0007669"/>
    <property type="project" value="InterPro"/>
</dbReference>
<dbReference type="AlphaFoldDB" id="A0A1Q3AGD6"/>
<evidence type="ECO:0000256" key="1">
    <source>
        <dbReference type="ARBA" id="ARBA00007102"/>
    </source>
</evidence>
<dbReference type="OrthoDB" id="366214at2759"/>
<evidence type="ECO:0000259" key="6">
    <source>
        <dbReference type="SMART" id="SM01403"/>
    </source>
</evidence>
<dbReference type="InterPro" id="IPR001848">
    <property type="entry name" value="Ribosomal_uS10"/>
</dbReference>